<reference evidence="2 3" key="1">
    <citation type="submission" date="2018-03" db="EMBL/GenBank/DDBJ databases">
        <title>Genomic Encyclopedia of Archaeal and Bacterial Type Strains, Phase II (KMG-II): from individual species to whole genera.</title>
        <authorList>
            <person name="Goeker M."/>
        </authorList>
    </citation>
    <scope>NUCLEOTIDE SEQUENCE [LARGE SCALE GENOMIC DNA]</scope>
    <source>
        <strain evidence="2 3">DSM 24859</strain>
    </source>
</reference>
<keyword evidence="1" id="KW-1133">Transmembrane helix</keyword>
<keyword evidence="1" id="KW-0472">Membrane</keyword>
<evidence type="ECO:0000256" key="1">
    <source>
        <dbReference type="SAM" id="Phobius"/>
    </source>
</evidence>
<comment type="caution">
    <text evidence="2">The sequence shown here is derived from an EMBL/GenBank/DDBJ whole genome shotgun (WGS) entry which is preliminary data.</text>
</comment>
<protein>
    <submittedName>
        <fullName evidence="2">Uncharacterized protein</fullName>
    </submittedName>
</protein>
<dbReference type="AlphaFoldDB" id="A0A2P8HPK6"/>
<sequence>MITEQACPSCGSTDLIRTVPEKDPFNVMVICNKCQRVISGKDTTSATRAPKRDIEEKTIQLCLNMGLIYGIRYYLSEMHKLPGNEISLSEAKQAVEAMVEARGLTSAIKKPNKNGCVIALILLLLIIASIIFFFTHR</sequence>
<dbReference type="RefSeq" id="WP_106528566.1">
    <property type="nucleotide sequence ID" value="NZ_PYAW01000002.1"/>
</dbReference>
<accession>A0A2P8HPK6</accession>
<gene>
    <name evidence="2" type="ORF">CLV51_1021026</name>
</gene>
<evidence type="ECO:0000313" key="3">
    <source>
        <dbReference type="Proteomes" id="UP000240971"/>
    </source>
</evidence>
<organism evidence="2 3">
    <name type="scientific">Chitinophaga niastensis</name>
    <dbReference type="NCBI Taxonomy" id="536980"/>
    <lineage>
        <taxon>Bacteria</taxon>
        <taxon>Pseudomonadati</taxon>
        <taxon>Bacteroidota</taxon>
        <taxon>Chitinophagia</taxon>
        <taxon>Chitinophagales</taxon>
        <taxon>Chitinophagaceae</taxon>
        <taxon>Chitinophaga</taxon>
    </lineage>
</organism>
<dbReference type="OrthoDB" id="675704at2"/>
<proteinExistence type="predicted"/>
<dbReference type="EMBL" id="PYAW01000002">
    <property type="protein sequence ID" value="PSL48163.1"/>
    <property type="molecule type" value="Genomic_DNA"/>
</dbReference>
<dbReference type="SUPFAM" id="SSF57783">
    <property type="entry name" value="Zinc beta-ribbon"/>
    <property type="match status" value="1"/>
</dbReference>
<evidence type="ECO:0000313" key="2">
    <source>
        <dbReference type="EMBL" id="PSL48163.1"/>
    </source>
</evidence>
<feature type="transmembrane region" description="Helical" evidence="1">
    <location>
        <begin position="116"/>
        <end position="135"/>
    </location>
</feature>
<dbReference type="Proteomes" id="UP000240971">
    <property type="component" value="Unassembled WGS sequence"/>
</dbReference>
<keyword evidence="1" id="KW-0812">Transmembrane</keyword>
<name>A0A2P8HPK6_CHINA</name>
<keyword evidence="3" id="KW-1185">Reference proteome</keyword>